<organism evidence="1 2">
    <name type="scientific">Pedobacter endophyticus</name>
    <dbReference type="NCBI Taxonomy" id="2789740"/>
    <lineage>
        <taxon>Bacteria</taxon>
        <taxon>Pseudomonadati</taxon>
        <taxon>Bacteroidota</taxon>
        <taxon>Sphingobacteriia</taxon>
        <taxon>Sphingobacteriales</taxon>
        <taxon>Sphingobacteriaceae</taxon>
        <taxon>Pedobacter</taxon>
    </lineage>
</organism>
<gene>
    <name evidence="1" type="ORF">IZT61_13980</name>
</gene>
<dbReference type="Proteomes" id="UP000594759">
    <property type="component" value="Chromosome"/>
</dbReference>
<protein>
    <submittedName>
        <fullName evidence="1">Bacteriocin</fullName>
    </submittedName>
</protein>
<dbReference type="EMBL" id="CP064939">
    <property type="protein sequence ID" value="QPH38202.1"/>
    <property type="molecule type" value="Genomic_DNA"/>
</dbReference>
<proteinExistence type="predicted"/>
<dbReference type="AlphaFoldDB" id="A0A7U3Q446"/>
<accession>A0A7U3Q446</accession>
<sequence length="57" mass="6568">MKNLELENFGVQELDAREMKTIDGGGWLRKLGWGYLATEVIDHWDEIKKGFSNGWNA</sequence>
<evidence type="ECO:0000313" key="1">
    <source>
        <dbReference type="EMBL" id="QPH38202.1"/>
    </source>
</evidence>
<name>A0A7U3Q446_9SPHI</name>
<reference evidence="1 2" key="1">
    <citation type="submission" date="2020-11" db="EMBL/GenBank/DDBJ databases">
        <title>Pedobacter endophytica, an endophytic bacteria isolated form Carex pumila.</title>
        <authorList>
            <person name="Peng Y."/>
            <person name="Jiang L."/>
            <person name="Lee J."/>
        </authorList>
    </citation>
    <scope>NUCLEOTIDE SEQUENCE [LARGE SCALE GENOMIC DNA]</scope>
    <source>
        <strain evidence="1 2">JBR3-12</strain>
    </source>
</reference>
<keyword evidence="2" id="KW-1185">Reference proteome</keyword>
<dbReference type="RefSeq" id="WP_196097509.1">
    <property type="nucleotide sequence ID" value="NZ_CP064939.1"/>
</dbReference>
<dbReference type="KEGG" id="pex:IZT61_13980"/>
<evidence type="ECO:0000313" key="2">
    <source>
        <dbReference type="Proteomes" id="UP000594759"/>
    </source>
</evidence>